<dbReference type="EMBL" id="JAACJK010000005">
    <property type="protein sequence ID" value="KAF5340067.1"/>
    <property type="molecule type" value="Genomic_DNA"/>
</dbReference>
<proteinExistence type="predicted"/>
<comment type="caution">
    <text evidence="1">The sequence shown here is derived from an EMBL/GenBank/DDBJ whole genome shotgun (WGS) entry which is preliminary data.</text>
</comment>
<evidence type="ECO:0000313" key="1">
    <source>
        <dbReference type="EMBL" id="KAF5340067.1"/>
    </source>
</evidence>
<gene>
    <name evidence="1" type="ORF">D9611_012367</name>
</gene>
<name>A0A8H5CE05_9AGAR</name>
<dbReference type="OrthoDB" id="3219836at2759"/>
<keyword evidence="2" id="KW-1185">Reference proteome</keyword>
<organism evidence="1 2">
    <name type="scientific">Ephemerocybe angulata</name>
    <dbReference type="NCBI Taxonomy" id="980116"/>
    <lineage>
        <taxon>Eukaryota</taxon>
        <taxon>Fungi</taxon>
        <taxon>Dikarya</taxon>
        <taxon>Basidiomycota</taxon>
        <taxon>Agaricomycotina</taxon>
        <taxon>Agaricomycetes</taxon>
        <taxon>Agaricomycetidae</taxon>
        <taxon>Agaricales</taxon>
        <taxon>Agaricineae</taxon>
        <taxon>Psathyrellaceae</taxon>
        <taxon>Ephemerocybe</taxon>
    </lineage>
</organism>
<sequence length="207" mass="22663">MPAPEILSRPAQDARPALGHVNLMIDTFIANASADDLRSIMRNLLATGPPGLCPAFTNAARSRLRQTTAKAQPNPYSFFRRQTRDCEASSLPQLFETLSRARTLYGAGLGFSSLGLLVHVVRSTVGLRWDEDGDMADLLAVIDADIGQAIQSSKEEIEGGRVGDFSSAREVVQELRRAVNDSFADVEHWGGEFPFERALSSLQCWKV</sequence>
<protein>
    <submittedName>
        <fullName evidence="1">Uncharacterized protein</fullName>
    </submittedName>
</protein>
<dbReference type="Proteomes" id="UP000541558">
    <property type="component" value="Unassembled WGS sequence"/>
</dbReference>
<evidence type="ECO:0000313" key="2">
    <source>
        <dbReference type="Proteomes" id="UP000541558"/>
    </source>
</evidence>
<dbReference type="AlphaFoldDB" id="A0A8H5CE05"/>
<accession>A0A8H5CE05</accession>
<reference evidence="1 2" key="1">
    <citation type="journal article" date="2020" name="ISME J.">
        <title>Uncovering the hidden diversity of litter-decomposition mechanisms in mushroom-forming fungi.</title>
        <authorList>
            <person name="Floudas D."/>
            <person name="Bentzer J."/>
            <person name="Ahren D."/>
            <person name="Johansson T."/>
            <person name="Persson P."/>
            <person name="Tunlid A."/>
        </authorList>
    </citation>
    <scope>NUCLEOTIDE SEQUENCE [LARGE SCALE GENOMIC DNA]</scope>
    <source>
        <strain evidence="1 2">CBS 175.51</strain>
    </source>
</reference>